<keyword evidence="6 12" id="KW-0686">Riboflavin biosynthesis</keyword>
<evidence type="ECO:0000313" key="14">
    <source>
        <dbReference type="EMBL" id="MBB2147830.1"/>
    </source>
</evidence>
<protein>
    <recommendedName>
        <fullName evidence="12">Riboflavin biosynthesis protein RibD</fullName>
    </recommendedName>
    <domain>
        <recommendedName>
            <fullName evidence="12">Diaminohydroxyphosphoribosylaminopyrimidine deaminase</fullName>
            <shortName evidence="12">DRAP deaminase</shortName>
            <ecNumber evidence="12">3.5.4.26</ecNumber>
        </recommendedName>
        <alternativeName>
            <fullName evidence="12">Riboflavin-specific deaminase</fullName>
        </alternativeName>
    </domain>
    <domain>
        <recommendedName>
            <fullName evidence="12">5-amino-6-(5-phosphoribosylamino)uracil reductase</fullName>
            <ecNumber evidence="12">1.1.1.193</ecNumber>
        </recommendedName>
        <alternativeName>
            <fullName evidence="12">HTP reductase</fullName>
        </alternativeName>
    </domain>
</protein>
<comment type="catalytic activity">
    <reaction evidence="12">
        <text>2,5-diamino-6-hydroxy-4-(5-phosphoribosylamino)-pyrimidine + H2O + H(+) = 5-amino-6-(5-phospho-D-ribosylamino)uracil + NH4(+)</text>
        <dbReference type="Rhea" id="RHEA:21868"/>
        <dbReference type="ChEBI" id="CHEBI:15377"/>
        <dbReference type="ChEBI" id="CHEBI:15378"/>
        <dbReference type="ChEBI" id="CHEBI:28938"/>
        <dbReference type="ChEBI" id="CHEBI:58453"/>
        <dbReference type="ChEBI" id="CHEBI:58614"/>
        <dbReference type="EC" id="3.5.4.26"/>
    </reaction>
</comment>
<dbReference type="PANTHER" id="PTHR38011:SF7">
    <property type="entry name" value="2,5-DIAMINO-6-RIBOSYLAMINO-4(3H)-PYRIMIDINONE 5'-PHOSPHATE REDUCTASE"/>
    <property type="match status" value="1"/>
</dbReference>
<accession>A0ABR6ERE5</accession>
<dbReference type="InterPro" id="IPR050765">
    <property type="entry name" value="Riboflavin_Biosynth_HTPR"/>
</dbReference>
<evidence type="ECO:0000256" key="3">
    <source>
        <dbReference type="ARBA" id="ARBA00004910"/>
    </source>
</evidence>
<dbReference type="InterPro" id="IPR004794">
    <property type="entry name" value="Eubact_RibD"/>
</dbReference>
<dbReference type="RefSeq" id="WP_182953204.1">
    <property type="nucleotide sequence ID" value="NZ_WNXC01000001.1"/>
</dbReference>
<evidence type="ECO:0000256" key="10">
    <source>
        <dbReference type="ARBA" id="ARBA00023002"/>
    </source>
</evidence>
<reference evidence="14 15" key="1">
    <citation type="submission" date="2019-11" db="EMBL/GenBank/DDBJ databases">
        <title>Description of Pedobacter sp. LMG 31462T.</title>
        <authorList>
            <person name="Carlier A."/>
            <person name="Qi S."/>
            <person name="Vandamme P."/>
        </authorList>
    </citation>
    <scope>NUCLEOTIDE SEQUENCE [LARGE SCALE GENOMIC DNA]</scope>
    <source>
        <strain evidence="14 15">LMG 31462</strain>
    </source>
</reference>
<dbReference type="Gene3D" id="3.40.140.10">
    <property type="entry name" value="Cytidine Deaminase, domain 2"/>
    <property type="match status" value="1"/>
</dbReference>
<dbReference type="Gene3D" id="3.40.430.10">
    <property type="entry name" value="Dihydrofolate Reductase, subunit A"/>
    <property type="match status" value="1"/>
</dbReference>
<comment type="similarity">
    <text evidence="5 12">In the C-terminal section; belongs to the HTP reductase family.</text>
</comment>
<evidence type="ECO:0000259" key="13">
    <source>
        <dbReference type="PROSITE" id="PS51747"/>
    </source>
</evidence>
<dbReference type="GO" id="GO:0008835">
    <property type="term" value="F:diaminohydroxyphosphoribosylaminopyrimidine deaminase activity"/>
    <property type="evidence" value="ECO:0007669"/>
    <property type="project" value="UniProtKB-EC"/>
</dbReference>
<keyword evidence="11" id="KW-0511">Multifunctional enzyme</keyword>
<dbReference type="PROSITE" id="PS51747">
    <property type="entry name" value="CYT_DCMP_DEAMINASES_2"/>
    <property type="match status" value="1"/>
</dbReference>
<evidence type="ECO:0000313" key="15">
    <source>
        <dbReference type="Proteomes" id="UP000636110"/>
    </source>
</evidence>
<gene>
    <name evidence="14" type="primary">ribD</name>
    <name evidence="14" type="ORF">GM920_02780</name>
</gene>
<name>A0ABR6ERE5_9SPHI</name>
<comment type="similarity">
    <text evidence="4 12">In the N-terminal section; belongs to the cytidine and deoxycytidylate deaminase family.</text>
</comment>
<keyword evidence="9 12" id="KW-0521">NADP</keyword>
<sequence>MADELYIKRCLELAILGSGNVSPNPMVGCVIVTDGIIIGEGYHEKIGEAHAEVNAIKAVFAKYGETEAALLLKKATAYVSLEPCAHFGKTPPCADLLIKHQVKRVVIGNKDPFDAVDGKGISKLKNAGIAVESGLLDKESAHLNRRFFTRIKQQRPYIILKWANTANGYFAPVDDMQKWISGPLAKRLVHKWRTEEDAVIVGKRTALIDNPQLNARIWPGRNPIRIVIDRNLEIPTTHHIYNNEAKTIIFNEIKTDVIDNIHFIQMEDMSFYLPQKIAFQLYLMDIQSVIIDGGAQLLNQFIEAGLWDEARVFTSKISWSGGIPAPKINKPLAAQHQVGNDQLSIYHNNQEV</sequence>
<comment type="pathway">
    <text evidence="3 12">Cofactor biosynthesis; riboflavin biosynthesis; 5-amino-6-(D-ribitylamino)uracil from GTP: step 3/4.</text>
</comment>
<comment type="pathway">
    <text evidence="2 12">Cofactor biosynthesis; riboflavin biosynthesis; 5-amino-6-(D-ribitylamino)uracil from GTP: step 2/4.</text>
</comment>
<comment type="catalytic activity">
    <reaction evidence="12">
        <text>5-amino-6-(5-phospho-D-ribitylamino)uracil + NADP(+) = 5-amino-6-(5-phospho-D-ribosylamino)uracil + NADPH + H(+)</text>
        <dbReference type="Rhea" id="RHEA:17845"/>
        <dbReference type="ChEBI" id="CHEBI:15378"/>
        <dbReference type="ChEBI" id="CHEBI:57783"/>
        <dbReference type="ChEBI" id="CHEBI:58349"/>
        <dbReference type="ChEBI" id="CHEBI:58421"/>
        <dbReference type="ChEBI" id="CHEBI:58453"/>
        <dbReference type="EC" id="1.1.1.193"/>
    </reaction>
</comment>
<dbReference type="NCBIfam" id="TIGR00326">
    <property type="entry name" value="eubact_ribD"/>
    <property type="match status" value="1"/>
</dbReference>
<evidence type="ECO:0000256" key="2">
    <source>
        <dbReference type="ARBA" id="ARBA00004882"/>
    </source>
</evidence>
<organism evidence="14 15">
    <name type="scientific">Pedobacter gandavensis</name>
    <dbReference type="NCBI Taxonomy" id="2679963"/>
    <lineage>
        <taxon>Bacteria</taxon>
        <taxon>Pseudomonadati</taxon>
        <taxon>Bacteroidota</taxon>
        <taxon>Sphingobacteriia</taxon>
        <taxon>Sphingobacteriales</taxon>
        <taxon>Sphingobacteriaceae</taxon>
        <taxon>Pedobacter</taxon>
    </lineage>
</organism>
<dbReference type="Pfam" id="PF01872">
    <property type="entry name" value="RibD_C"/>
    <property type="match status" value="1"/>
</dbReference>
<evidence type="ECO:0000256" key="12">
    <source>
        <dbReference type="PIRNR" id="PIRNR006769"/>
    </source>
</evidence>
<evidence type="ECO:0000256" key="8">
    <source>
        <dbReference type="ARBA" id="ARBA00022833"/>
    </source>
</evidence>
<keyword evidence="12 14" id="KW-0378">Hydrolase</keyword>
<comment type="function">
    <text evidence="1 12">Converts 2,5-diamino-6-(ribosylamino)-4(3h)-pyrimidinone 5'-phosphate into 5-amino-6-(ribosylamino)-2,4(1h,3h)-pyrimidinedione 5'-phosphate.</text>
</comment>
<dbReference type="CDD" id="cd01284">
    <property type="entry name" value="Riboflavin_deaminase-reductase"/>
    <property type="match status" value="1"/>
</dbReference>
<evidence type="ECO:0000256" key="11">
    <source>
        <dbReference type="ARBA" id="ARBA00023268"/>
    </source>
</evidence>
<evidence type="ECO:0000256" key="4">
    <source>
        <dbReference type="ARBA" id="ARBA00005259"/>
    </source>
</evidence>
<dbReference type="SUPFAM" id="SSF53597">
    <property type="entry name" value="Dihydrofolate reductase-like"/>
    <property type="match status" value="1"/>
</dbReference>
<evidence type="ECO:0000256" key="1">
    <source>
        <dbReference type="ARBA" id="ARBA00002151"/>
    </source>
</evidence>
<keyword evidence="7 12" id="KW-0479">Metal-binding</keyword>
<dbReference type="PROSITE" id="PS00903">
    <property type="entry name" value="CYT_DCMP_DEAMINASES_1"/>
    <property type="match status" value="1"/>
</dbReference>
<evidence type="ECO:0000256" key="5">
    <source>
        <dbReference type="ARBA" id="ARBA00007417"/>
    </source>
</evidence>
<dbReference type="Pfam" id="PF00383">
    <property type="entry name" value="dCMP_cyt_deam_1"/>
    <property type="match status" value="1"/>
</dbReference>
<evidence type="ECO:0000256" key="9">
    <source>
        <dbReference type="ARBA" id="ARBA00022857"/>
    </source>
</evidence>
<dbReference type="InterPro" id="IPR016193">
    <property type="entry name" value="Cytidine_deaminase-like"/>
</dbReference>
<keyword evidence="10 12" id="KW-0560">Oxidoreductase</keyword>
<evidence type="ECO:0000256" key="6">
    <source>
        <dbReference type="ARBA" id="ARBA00022619"/>
    </source>
</evidence>
<dbReference type="InterPro" id="IPR002734">
    <property type="entry name" value="RibDG_C"/>
</dbReference>
<keyword evidence="15" id="KW-1185">Reference proteome</keyword>
<comment type="caution">
    <text evidence="14">The sequence shown here is derived from an EMBL/GenBank/DDBJ whole genome shotgun (WGS) entry which is preliminary data.</text>
</comment>
<keyword evidence="8 12" id="KW-0862">Zinc</keyword>
<dbReference type="Proteomes" id="UP000636110">
    <property type="component" value="Unassembled WGS sequence"/>
</dbReference>
<dbReference type="InterPro" id="IPR024072">
    <property type="entry name" value="DHFR-like_dom_sf"/>
</dbReference>
<feature type="domain" description="CMP/dCMP-type deaminase" evidence="13">
    <location>
        <begin position="1"/>
        <end position="132"/>
    </location>
</feature>
<dbReference type="InterPro" id="IPR002125">
    <property type="entry name" value="CMP_dCMP_dom"/>
</dbReference>
<dbReference type="EMBL" id="WNXC01000001">
    <property type="protein sequence ID" value="MBB2147830.1"/>
    <property type="molecule type" value="Genomic_DNA"/>
</dbReference>
<dbReference type="InterPro" id="IPR016192">
    <property type="entry name" value="APOBEC/CMP_deaminase_Zn-bd"/>
</dbReference>
<dbReference type="EC" id="3.5.4.26" evidence="12"/>
<evidence type="ECO:0000256" key="7">
    <source>
        <dbReference type="ARBA" id="ARBA00022723"/>
    </source>
</evidence>
<comment type="cofactor">
    <cofactor evidence="12">
        <name>Zn(2+)</name>
        <dbReference type="ChEBI" id="CHEBI:29105"/>
    </cofactor>
    <text evidence="12">Binds 1 zinc ion.</text>
</comment>
<dbReference type="PANTHER" id="PTHR38011">
    <property type="entry name" value="DIHYDROFOLATE REDUCTASE FAMILY PROTEIN (AFU_ORTHOLOGUE AFUA_8G06820)"/>
    <property type="match status" value="1"/>
</dbReference>
<dbReference type="PIRSF" id="PIRSF006769">
    <property type="entry name" value="RibD"/>
    <property type="match status" value="1"/>
</dbReference>
<proteinExistence type="inferred from homology"/>
<dbReference type="EC" id="1.1.1.193" evidence="12"/>
<dbReference type="SUPFAM" id="SSF53927">
    <property type="entry name" value="Cytidine deaminase-like"/>
    <property type="match status" value="1"/>
</dbReference>
<dbReference type="GO" id="GO:0008703">
    <property type="term" value="F:5-amino-6-(5-phosphoribosylamino)uracil reductase activity"/>
    <property type="evidence" value="ECO:0007669"/>
    <property type="project" value="UniProtKB-EC"/>
</dbReference>